<dbReference type="SUPFAM" id="SSF47072">
    <property type="entry name" value="Cysteine alpha-hairpin motif"/>
    <property type="match status" value="1"/>
</dbReference>
<accession>A0AAN7TUS8</accession>
<organism evidence="1 2">
    <name type="scientific">Dictyostelium firmibasis</name>
    <dbReference type="NCBI Taxonomy" id="79012"/>
    <lineage>
        <taxon>Eukaryota</taxon>
        <taxon>Amoebozoa</taxon>
        <taxon>Evosea</taxon>
        <taxon>Eumycetozoa</taxon>
        <taxon>Dictyostelia</taxon>
        <taxon>Dictyosteliales</taxon>
        <taxon>Dictyosteliaceae</taxon>
        <taxon>Dictyostelium</taxon>
    </lineage>
</organism>
<name>A0AAN7TUS8_9MYCE</name>
<keyword evidence="2" id="KW-1185">Reference proteome</keyword>
<evidence type="ECO:0000313" key="2">
    <source>
        <dbReference type="Proteomes" id="UP001344447"/>
    </source>
</evidence>
<dbReference type="Proteomes" id="UP001344447">
    <property type="component" value="Unassembled WGS sequence"/>
</dbReference>
<proteinExistence type="predicted"/>
<evidence type="ECO:0000313" key="1">
    <source>
        <dbReference type="EMBL" id="KAK5576431.1"/>
    </source>
</evidence>
<reference evidence="1 2" key="1">
    <citation type="submission" date="2023-11" db="EMBL/GenBank/DDBJ databases">
        <title>Dfirmibasis_genome.</title>
        <authorList>
            <person name="Edelbroek B."/>
            <person name="Kjellin J."/>
            <person name="Jerlstrom-Hultqvist J."/>
            <person name="Soderbom F."/>
        </authorList>
    </citation>
    <scope>NUCLEOTIDE SEQUENCE [LARGE SCALE GENOMIC DNA]</scope>
    <source>
        <strain evidence="1 2">TNS-C-14</strain>
    </source>
</reference>
<protein>
    <submittedName>
        <fullName evidence="1">Uncharacterized protein</fullName>
    </submittedName>
</protein>
<dbReference type="AlphaFoldDB" id="A0AAN7TUS8"/>
<gene>
    <name evidence="1" type="ORF">RB653_007575</name>
</gene>
<sequence>MEDNSVAIENITIITNAENMSNDNDRLIIDDNVLIGFKNDILNEFNRGNNEMKKIDNQHYEIFNKFLIKEKVVSPCLEKENNLIQCLSTNRDHFLNCSDILKEFTVCQEKFVREFNINRK</sequence>
<dbReference type="EMBL" id="JAVFKY010000005">
    <property type="protein sequence ID" value="KAK5576431.1"/>
    <property type="molecule type" value="Genomic_DNA"/>
</dbReference>
<dbReference type="InterPro" id="IPR009069">
    <property type="entry name" value="Cys_alpha_HP_mot_SF"/>
</dbReference>
<comment type="caution">
    <text evidence="1">The sequence shown here is derived from an EMBL/GenBank/DDBJ whole genome shotgun (WGS) entry which is preliminary data.</text>
</comment>